<dbReference type="STRING" id="1384054.N790_02000"/>
<sequence length="113" mass="11709">MRNWLVLAPAALMLSACGGGGADDATAGGDRNALAAQACKAAAESRLDGKLYELDTTALAASMKSAPNGEFFLTGPITIEPGLTSEVKQIVECSVRFTEGKDAPDVVGFVFNW</sequence>
<keyword evidence="3" id="KW-1185">Reference proteome</keyword>
<comment type="caution">
    <text evidence="2">The sequence shown here is derived from an EMBL/GenBank/DDBJ whole genome shotgun (WGS) entry which is preliminary data.</text>
</comment>
<dbReference type="EMBL" id="AVCH01000172">
    <property type="protein sequence ID" value="KFN46194.1"/>
    <property type="molecule type" value="Genomic_DNA"/>
</dbReference>
<gene>
    <name evidence="2" type="ORF">N790_02000</name>
</gene>
<evidence type="ECO:0008006" key="4">
    <source>
        <dbReference type="Google" id="ProtNLM"/>
    </source>
</evidence>
<dbReference type="Proteomes" id="UP000029392">
    <property type="component" value="Unassembled WGS sequence"/>
</dbReference>
<protein>
    <recommendedName>
        <fullName evidence="4">Lipoprotein</fullName>
    </recommendedName>
</protein>
<dbReference type="eggNOG" id="ENOG50301IX">
    <property type="taxonomic scope" value="Bacteria"/>
</dbReference>
<dbReference type="PATRIC" id="fig|1384054.3.peg.1845"/>
<name>A0A091B5Q5_9GAMM</name>
<evidence type="ECO:0000313" key="3">
    <source>
        <dbReference type="Proteomes" id="UP000029392"/>
    </source>
</evidence>
<evidence type="ECO:0000256" key="1">
    <source>
        <dbReference type="SAM" id="SignalP"/>
    </source>
</evidence>
<proteinExistence type="predicted"/>
<dbReference type="RefSeq" id="WP_043803838.1">
    <property type="nucleotide sequence ID" value="NZ_AVCH01000172.1"/>
</dbReference>
<evidence type="ECO:0000313" key="2">
    <source>
        <dbReference type="EMBL" id="KFN46194.1"/>
    </source>
</evidence>
<organism evidence="2 3">
    <name type="scientific">Arenimonas malthae CC-JY-1</name>
    <dbReference type="NCBI Taxonomy" id="1384054"/>
    <lineage>
        <taxon>Bacteria</taxon>
        <taxon>Pseudomonadati</taxon>
        <taxon>Pseudomonadota</taxon>
        <taxon>Gammaproteobacteria</taxon>
        <taxon>Lysobacterales</taxon>
        <taxon>Lysobacteraceae</taxon>
        <taxon>Arenimonas</taxon>
    </lineage>
</organism>
<dbReference type="AlphaFoldDB" id="A0A091B5Q5"/>
<feature type="chain" id="PRO_5001871284" description="Lipoprotein" evidence="1">
    <location>
        <begin position="23"/>
        <end position="113"/>
    </location>
</feature>
<keyword evidence="1" id="KW-0732">Signal</keyword>
<reference evidence="2 3" key="1">
    <citation type="submission" date="2013-09" db="EMBL/GenBank/DDBJ databases">
        <title>Genome sequencing of Arenimonas malthae.</title>
        <authorList>
            <person name="Chen F."/>
            <person name="Wang G."/>
        </authorList>
    </citation>
    <scope>NUCLEOTIDE SEQUENCE [LARGE SCALE GENOMIC DNA]</scope>
    <source>
        <strain evidence="2 3">CC-JY-1</strain>
    </source>
</reference>
<dbReference type="OrthoDB" id="5966479at2"/>
<dbReference type="PROSITE" id="PS51257">
    <property type="entry name" value="PROKAR_LIPOPROTEIN"/>
    <property type="match status" value="1"/>
</dbReference>
<accession>A0A091B5Q5</accession>
<feature type="signal peptide" evidence="1">
    <location>
        <begin position="1"/>
        <end position="22"/>
    </location>
</feature>